<evidence type="ECO:0000313" key="2">
    <source>
        <dbReference type="Proteomes" id="UP001497382"/>
    </source>
</evidence>
<dbReference type="EMBL" id="CAXIEN010000141">
    <property type="protein sequence ID" value="CAL1281188.1"/>
    <property type="molecule type" value="Genomic_DNA"/>
</dbReference>
<evidence type="ECO:0000313" key="1">
    <source>
        <dbReference type="EMBL" id="CAL1281188.1"/>
    </source>
</evidence>
<reference evidence="1 2" key="1">
    <citation type="submission" date="2024-04" db="EMBL/GenBank/DDBJ databases">
        <authorList>
            <person name="Rising A."/>
            <person name="Reimegard J."/>
            <person name="Sonavane S."/>
            <person name="Akerstrom W."/>
            <person name="Nylinder S."/>
            <person name="Hedman E."/>
            <person name="Kallberg Y."/>
        </authorList>
    </citation>
    <scope>NUCLEOTIDE SEQUENCE [LARGE SCALE GENOMIC DNA]</scope>
</reference>
<comment type="caution">
    <text evidence="1">The sequence shown here is derived from an EMBL/GenBank/DDBJ whole genome shotgun (WGS) entry which is preliminary data.</text>
</comment>
<gene>
    <name evidence="1" type="ORF">LARSCL_LOCUS11426</name>
</gene>
<sequence length="130" mass="14732">MQRKIVRASITRLANQLLELKIDYSSDNVRHINRRLTTSLNYMKTLDNEIHFLMLDPDYDVDIVECVEHTDKVKLAIFKAETVLICRLLQSAGNISKNLGVSGLNNSASESKTSTIGLPMIKLEPFRVDI</sequence>
<keyword evidence="2" id="KW-1185">Reference proteome</keyword>
<protein>
    <submittedName>
        <fullName evidence="1">Uncharacterized protein</fullName>
    </submittedName>
</protein>
<proteinExistence type="predicted"/>
<name>A0AAV2AB84_9ARAC</name>
<accession>A0AAV2AB84</accession>
<organism evidence="1 2">
    <name type="scientific">Larinioides sclopetarius</name>
    <dbReference type="NCBI Taxonomy" id="280406"/>
    <lineage>
        <taxon>Eukaryota</taxon>
        <taxon>Metazoa</taxon>
        <taxon>Ecdysozoa</taxon>
        <taxon>Arthropoda</taxon>
        <taxon>Chelicerata</taxon>
        <taxon>Arachnida</taxon>
        <taxon>Araneae</taxon>
        <taxon>Araneomorphae</taxon>
        <taxon>Entelegynae</taxon>
        <taxon>Araneoidea</taxon>
        <taxon>Araneidae</taxon>
        <taxon>Larinioides</taxon>
    </lineage>
</organism>
<dbReference type="Proteomes" id="UP001497382">
    <property type="component" value="Unassembled WGS sequence"/>
</dbReference>
<dbReference type="AlphaFoldDB" id="A0AAV2AB84"/>